<dbReference type="EMBL" id="CP053073">
    <property type="protein sequence ID" value="QJR14260.1"/>
    <property type="molecule type" value="Genomic_DNA"/>
</dbReference>
<dbReference type="AlphaFoldDB" id="A0A6M4H480"/>
<protein>
    <recommendedName>
        <fullName evidence="1">DUF2249 domain-containing protein</fullName>
    </recommendedName>
</protein>
<dbReference type="Proteomes" id="UP000503096">
    <property type="component" value="Chromosome"/>
</dbReference>
<feature type="domain" description="DUF2249" evidence="1">
    <location>
        <begin position="9"/>
        <end position="65"/>
    </location>
</feature>
<reference evidence="2 3" key="1">
    <citation type="submission" date="2020-04" db="EMBL/GenBank/DDBJ databases">
        <title>Usitatibacter rugosus gen. nov., sp. nov. and Usitatibacter palustris sp. nov., novel members of Usitatibacteraceae fam. nov. within the order Nitrosomonadales isolated from soil.</title>
        <authorList>
            <person name="Huber K.J."/>
            <person name="Neumann-Schaal M."/>
            <person name="Geppert A."/>
            <person name="Luckner M."/>
            <person name="Wanner G."/>
            <person name="Overmann J."/>
        </authorList>
    </citation>
    <scope>NUCLEOTIDE SEQUENCE [LARGE SCALE GENOMIC DNA]</scope>
    <source>
        <strain evidence="2 3">Swamp67</strain>
    </source>
</reference>
<dbReference type="InterPro" id="IPR018720">
    <property type="entry name" value="DUF2249"/>
</dbReference>
<name>A0A6M4H480_9PROT</name>
<dbReference type="RefSeq" id="WP_171161037.1">
    <property type="nucleotide sequence ID" value="NZ_CP053073.1"/>
</dbReference>
<dbReference type="KEGG" id="upl:DSM104440_01053"/>
<evidence type="ECO:0000313" key="3">
    <source>
        <dbReference type="Proteomes" id="UP000503096"/>
    </source>
</evidence>
<dbReference type="InParanoid" id="A0A6M4H480"/>
<proteinExistence type="predicted"/>
<keyword evidence="3" id="KW-1185">Reference proteome</keyword>
<evidence type="ECO:0000313" key="2">
    <source>
        <dbReference type="EMBL" id="QJR14260.1"/>
    </source>
</evidence>
<dbReference type="Pfam" id="PF10006">
    <property type="entry name" value="DUF2249"/>
    <property type="match status" value="1"/>
</dbReference>
<accession>A0A6M4H480</accession>
<dbReference type="InterPro" id="IPR036868">
    <property type="entry name" value="TusA-like_sf"/>
</dbReference>
<organism evidence="2 3">
    <name type="scientific">Usitatibacter palustris</name>
    <dbReference type="NCBI Taxonomy" id="2732487"/>
    <lineage>
        <taxon>Bacteria</taxon>
        <taxon>Pseudomonadati</taxon>
        <taxon>Pseudomonadota</taxon>
        <taxon>Betaproteobacteria</taxon>
        <taxon>Nitrosomonadales</taxon>
        <taxon>Usitatibacteraceae</taxon>
        <taxon>Usitatibacter</taxon>
    </lineage>
</organism>
<dbReference type="SUPFAM" id="SSF64307">
    <property type="entry name" value="SirA-like"/>
    <property type="match status" value="1"/>
</dbReference>
<sequence>MHSPSPDPLDLRGLEPPEPLLRVLSALAQAGPGPHRFLFDRAPLPLLAMLRRDGWSHDLHGDDRGFELTVFR</sequence>
<evidence type="ECO:0000259" key="1">
    <source>
        <dbReference type="Pfam" id="PF10006"/>
    </source>
</evidence>
<gene>
    <name evidence="2" type="ORF">DSM104440_01053</name>
</gene>